<evidence type="ECO:0000313" key="6">
    <source>
        <dbReference type="Proteomes" id="UP001596398"/>
    </source>
</evidence>
<reference evidence="5 6" key="1">
    <citation type="journal article" date="2019" name="Int. J. Syst. Evol. Microbiol.">
        <title>The Global Catalogue of Microorganisms (GCM) 10K type strain sequencing project: providing services to taxonomists for standard genome sequencing and annotation.</title>
        <authorList>
            <consortium name="The Broad Institute Genomics Platform"/>
            <consortium name="The Broad Institute Genome Sequencing Center for Infectious Disease"/>
            <person name="Wu L."/>
            <person name="Ma J."/>
        </authorList>
    </citation>
    <scope>NUCLEOTIDE SEQUENCE [LARGE SCALE GENOMIC DNA]</scope>
    <source>
        <strain evidence="5 6">DT85</strain>
    </source>
</reference>
<evidence type="ECO:0000256" key="3">
    <source>
        <dbReference type="PIRSR" id="PIRSR000239-1"/>
    </source>
</evidence>
<dbReference type="GeneID" id="79267016"/>
<feature type="active site" description="Cysteine sulfenic acid (-SOH) intermediate; for peroxidase activity" evidence="3">
    <location>
        <position position="49"/>
    </location>
</feature>
<dbReference type="InterPro" id="IPR000866">
    <property type="entry name" value="AhpC/TSA"/>
</dbReference>
<dbReference type="PANTHER" id="PTHR43110:SF1">
    <property type="entry name" value="THIOL PEROXIDASE"/>
    <property type="match status" value="1"/>
</dbReference>
<evidence type="ECO:0000256" key="1">
    <source>
        <dbReference type="ARBA" id="ARBA00023002"/>
    </source>
</evidence>
<keyword evidence="6" id="KW-1185">Reference proteome</keyword>
<dbReference type="Proteomes" id="UP001596398">
    <property type="component" value="Unassembled WGS sequence"/>
</dbReference>
<keyword evidence="1" id="KW-0560">Oxidoreductase</keyword>
<evidence type="ECO:0000256" key="2">
    <source>
        <dbReference type="ARBA" id="ARBA00023284"/>
    </source>
</evidence>
<feature type="domain" description="Thioredoxin" evidence="4">
    <location>
        <begin position="2"/>
        <end position="161"/>
    </location>
</feature>
<comment type="caution">
    <text evidence="5">The sequence shown here is derived from an EMBL/GenBank/DDBJ whole genome shotgun (WGS) entry which is preliminary data.</text>
</comment>
<protein>
    <submittedName>
        <fullName evidence="5">Redoxin domain-containing protein</fullName>
    </submittedName>
</protein>
<evidence type="ECO:0000259" key="4">
    <source>
        <dbReference type="PROSITE" id="PS51352"/>
    </source>
</evidence>
<dbReference type="InterPro" id="IPR024706">
    <property type="entry name" value="Peroxiredoxin_AhpC-typ"/>
</dbReference>
<proteinExistence type="predicted"/>
<dbReference type="SUPFAM" id="SSF52833">
    <property type="entry name" value="Thioredoxin-like"/>
    <property type="match status" value="1"/>
</dbReference>
<dbReference type="GO" id="GO:0016491">
    <property type="term" value="F:oxidoreductase activity"/>
    <property type="evidence" value="ECO:0007669"/>
    <property type="project" value="UniProtKB-KW"/>
</dbReference>
<dbReference type="Pfam" id="PF00578">
    <property type="entry name" value="AhpC-TSA"/>
    <property type="match status" value="1"/>
</dbReference>
<gene>
    <name evidence="5" type="ORF">ACFQJ4_08370</name>
</gene>
<organism evidence="5 6">
    <name type="scientific">Halosegnis marinus</name>
    <dbReference type="NCBI Taxonomy" id="3034023"/>
    <lineage>
        <taxon>Archaea</taxon>
        <taxon>Methanobacteriati</taxon>
        <taxon>Methanobacteriota</taxon>
        <taxon>Stenosarchaea group</taxon>
        <taxon>Halobacteria</taxon>
        <taxon>Halobacteriales</taxon>
        <taxon>Natronomonadaceae</taxon>
        <taxon>Halosegnis</taxon>
    </lineage>
</organism>
<dbReference type="RefSeq" id="WP_276233453.1">
    <property type="nucleotide sequence ID" value="NZ_CP119802.1"/>
</dbReference>
<name>A0ABD5ZPD6_9EURY</name>
<dbReference type="PANTHER" id="PTHR43110">
    <property type="entry name" value="THIOL PEROXIDASE"/>
    <property type="match status" value="1"/>
</dbReference>
<dbReference type="InterPro" id="IPR036249">
    <property type="entry name" value="Thioredoxin-like_sf"/>
</dbReference>
<dbReference type="InterPro" id="IPR050455">
    <property type="entry name" value="Tpx_Peroxidase_subfamily"/>
</dbReference>
<evidence type="ECO:0000313" key="5">
    <source>
        <dbReference type="EMBL" id="MFC7235323.1"/>
    </source>
</evidence>
<sequence length="161" mass="17485">MVTTGEQAPDFTAPLAHGDDEVGEFVLSDRLDGAPLVLAFFPGAFTTTCTHELNAFQERLPAFTEAGATVYGVSVDSPFALNAFRERLGLDYGLVSDANREIVATYDVAMDWTEYGLRDFAKRAVFVVDADGEVTYAWVAEGTKTEPDYDEVLAAVEDAAR</sequence>
<accession>A0ABD5ZPD6</accession>
<keyword evidence="2" id="KW-0676">Redox-active center</keyword>
<dbReference type="PIRSF" id="PIRSF000239">
    <property type="entry name" value="AHPC"/>
    <property type="match status" value="1"/>
</dbReference>
<dbReference type="PROSITE" id="PS51352">
    <property type="entry name" value="THIOREDOXIN_2"/>
    <property type="match status" value="1"/>
</dbReference>
<dbReference type="AlphaFoldDB" id="A0ABD5ZPD6"/>
<dbReference type="InterPro" id="IPR013766">
    <property type="entry name" value="Thioredoxin_domain"/>
</dbReference>
<dbReference type="EMBL" id="JBHTAP010000001">
    <property type="protein sequence ID" value="MFC7235323.1"/>
    <property type="molecule type" value="Genomic_DNA"/>
</dbReference>
<dbReference type="Gene3D" id="3.40.30.10">
    <property type="entry name" value="Glutaredoxin"/>
    <property type="match status" value="1"/>
</dbReference>